<dbReference type="InterPro" id="IPR015300">
    <property type="entry name" value="DNA-bd_pseudobarrel_sf"/>
</dbReference>
<feature type="region of interest" description="Disordered" evidence="6">
    <location>
        <begin position="109"/>
        <end position="131"/>
    </location>
</feature>
<dbReference type="CDD" id="cd10017">
    <property type="entry name" value="B3_DNA"/>
    <property type="match status" value="1"/>
</dbReference>
<dbReference type="PANTHER" id="PTHR31391">
    <property type="entry name" value="B3 DOMAIN-CONTAINING PROTEIN OS11G0197600-RELATED"/>
    <property type="match status" value="1"/>
</dbReference>
<evidence type="ECO:0000259" key="7">
    <source>
        <dbReference type="PROSITE" id="PS50863"/>
    </source>
</evidence>
<comment type="caution">
    <text evidence="8">The sequence shown here is derived from an EMBL/GenBank/DDBJ whole genome shotgun (WGS) entry which is preliminary data.</text>
</comment>
<evidence type="ECO:0000256" key="2">
    <source>
        <dbReference type="ARBA" id="ARBA00023015"/>
    </source>
</evidence>
<proteinExistence type="predicted"/>
<dbReference type="Pfam" id="PF02362">
    <property type="entry name" value="B3"/>
    <property type="match status" value="1"/>
</dbReference>
<evidence type="ECO:0000313" key="9">
    <source>
        <dbReference type="Proteomes" id="UP000825729"/>
    </source>
</evidence>
<comment type="subcellular location">
    <subcellularLocation>
        <location evidence="1">Nucleus</location>
    </subcellularLocation>
</comment>
<dbReference type="PANTHER" id="PTHR31391:SF64">
    <property type="entry name" value="B3 DOMAIN-CONTAINING PROTEIN OS06G0112300"/>
    <property type="match status" value="1"/>
</dbReference>
<keyword evidence="2" id="KW-0805">Transcription regulation</keyword>
<feature type="domain" description="TF-B3" evidence="7">
    <location>
        <begin position="17"/>
        <end position="110"/>
    </location>
</feature>
<evidence type="ECO:0000256" key="6">
    <source>
        <dbReference type="SAM" id="MobiDB-lite"/>
    </source>
</evidence>
<dbReference type="EMBL" id="JAINDJ010000003">
    <property type="protein sequence ID" value="KAG9455220.1"/>
    <property type="molecule type" value="Genomic_DNA"/>
</dbReference>
<dbReference type="PROSITE" id="PS50863">
    <property type="entry name" value="B3"/>
    <property type="match status" value="1"/>
</dbReference>
<evidence type="ECO:0000256" key="3">
    <source>
        <dbReference type="ARBA" id="ARBA00023125"/>
    </source>
</evidence>
<evidence type="ECO:0000256" key="1">
    <source>
        <dbReference type="ARBA" id="ARBA00004123"/>
    </source>
</evidence>
<dbReference type="AlphaFoldDB" id="A0AAV7F251"/>
<protein>
    <recommendedName>
        <fullName evidence="7">TF-B3 domain-containing protein</fullName>
    </recommendedName>
</protein>
<dbReference type="InterPro" id="IPR003340">
    <property type="entry name" value="B3_DNA-bd"/>
</dbReference>
<accession>A0AAV7F251</accession>
<dbReference type="GO" id="GO:0003677">
    <property type="term" value="F:DNA binding"/>
    <property type="evidence" value="ECO:0007669"/>
    <property type="project" value="UniProtKB-KW"/>
</dbReference>
<dbReference type="Proteomes" id="UP000825729">
    <property type="component" value="Unassembled WGS sequence"/>
</dbReference>
<evidence type="ECO:0000313" key="8">
    <source>
        <dbReference type="EMBL" id="KAG9455220.1"/>
    </source>
</evidence>
<reference evidence="8 9" key="1">
    <citation type="submission" date="2021-07" db="EMBL/GenBank/DDBJ databases">
        <title>The Aristolochia fimbriata genome: insights into angiosperm evolution, floral development and chemical biosynthesis.</title>
        <authorList>
            <person name="Jiao Y."/>
        </authorList>
    </citation>
    <scope>NUCLEOTIDE SEQUENCE [LARGE SCALE GENOMIC DNA]</scope>
    <source>
        <strain evidence="8">IBCAS-2021</strain>
        <tissue evidence="8">Leaf</tissue>
    </source>
</reference>
<dbReference type="GO" id="GO:0005634">
    <property type="term" value="C:nucleus"/>
    <property type="evidence" value="ECO:0007669"/>
    <property type="project" value="UniProtKB-SubCell"/>
</dbReference>
<name>A0AAV7F251_ARIFI</name>
<gene>
    <name evidence="8" type="ORF">H6P81_008124</name>
</gene>
<evidence type="ECO:0000256" key="4">
    <source>
        <dbReference type="ARBA" id="ARBA00023163"/>
    </source>
</evidence>
<keyword evidence="4" id="KW-0804">Transcription</keyword>
<keyword evidence="9" id="KW-1185">Reference proteome</keyword>
<keyword evidence="3" id="KW-0238">DNA-binding</keyword>
<organism evidence="8 9">
    <name type="scientific">Aristolochia fimbriata</name>
    <name type="common">White veined hardy Dutchman's pipe vine</name>
    <dbReference type="NCBI Taxonomy" id="158543"/>
    <lineage>
        <taxon>Eukaryota</taxon>
        <taxon>Viridiplantae</taxon>
        <taxon>Streptophyta</taxon>
        <taxon>Embryophyta</taxon>
        <taxon>Tracheophyta</taxon>
        <taxon>Spermatophyta</taxon>
        <taxon>Magnoliopsida</taxon>
        <taxon>Magnoliidae</taxon>
        <taxon>Piperales</taxon>
        <taxon>Aristolochiaceae</taxon>
        <taxon>Aristolochia</taxon>
    </lineage>
</organism>
<dbReference type="InterPro" id="IPR044837">
    <property type="entry name" value="REM16-like"/>
</dbReference>
<evidence type="ECO:0000256" key="5">
    <source>
        <dbReference type="ARBA" id="ARBA00023242"/>
    </source>
</evidence>
<dbReference type="SUPFAM" id="SSF101936">
    <property type="entry name" value="DNA-binding pseudobarrel domain"/>
    <property type="match status" value="1"/>
</dbReference>
<sequence length="131" mass="14783">MTSEEDAIVPLTGKHFFSVIMANTHVARNYSLQLPAMARRWFPAKKVPITLFKGAKSWKGYYYGDRPMRKFDPSWKAFVNDNKLSVGDACVFELLNVKKGEIKVQILRGGDTESETDEPGNTSTDPILLLE</sequence>
<keyword evidence="5" id="KW-0539">Nucleus</keyword>
<dbReference type="Gene3D" id="2.40.330.10">
    <property type="entry name" value="DNA-binding pseudobarrel domain"/>
    <property type="match status" value="1"/>
</dbReference>